<dbReference type="PRINTS" id="PR00625">
    <property type="entry name" value="JDOMAIN"/>
</dbReference>
<dbReference type="InterPro" id="IPR054076">
    <property type="entry name" value="ZUO1-like_ZHD"/>
</dbReference>
<evidence type="ECO:0000256" key="4">
    <source>
        <dbReference type="PROSITE-ProRule" id="PRU00042"/>
    </source>
</evidence>
<evidence type="ECO:0000313" key="8">
    <source>
        <dbReference type="EMBL" id="KIL67480.1"/>
    </source>
</evidence>
<feature type="domain" description="J" evidence="6">
    <location>
        <begin position="22"/>
        <end position="88"/>
    </location>
</feature>
<evidence type="ECO:0008006" key="10">
    <source>
        <dbReference type="Google" id="ProtNLM"/>
    </source>
</evidence>
<evidence type="ECO:0000313" key="9">
    <source>
        <dbReference type="Proteomes" id="UP000054549"/>
    </source>
</evidence>
<dbReference type="AlphaFoldDB" id="A0A0C2SVM5"/>
<dbReference type="Proteomes" id="UP000054549">
    <property type="component" value="Unassembled WGS sequence"/>
</dbReference>
<dbReference type="FunCoup" id="A0A0C2SVM5">
    <property type="interactions" value="661"/>
</dbReference>
<dbReference type="EMBL" id="KN818231">
    <property type="protein sequence ID" value="KIL67480.1"/>
    <property type="molecule type" value="Genomic_DNA"/>
</dbReference>
<reference evidence="8 9" key="1">
    <citation type="submission" date="2014-04" db="EMBL/GenBank/DDBJ databases">
        <title>Evolutionary Origins and Diversification of the Mycorrhizal Mutualists.</title>
        <authorList>
            <consortium name="DOE Joint Genome Institute"/>
            <consortium name="Mycorrhizal Genomics Consortium"/>
            <person name="Kohler A."/>
            <person name="Kuo A."/>
            <person name="Nagy L.G."/>
            <person name="Floudas D."/>
            <person name="Copeland A."/>
            <person name="Barry K.W."/>
            <person name="Cichocki N."/>
            <person name="Veneault-Fourrey C."/>
            <person name="LaButti K."/>
            <person name="Lindquist E.A."/>
            <person name="Lipzen A."/>
            <person name="Lundell T."/>
            <person name="Morin E."/>
            <person name="Murat C."/>
            <person name="Riley R."/>
            <person name="Ohm R."/>
            <person name="Sun H."/>
            <person name="Tunlid A."/>
            <person name="Henrissat B."/>
            <person name="Grigoriev I.V."/>
            <person name="Hibbett D.S."/>
            <person name="Martin F."/>
        </authorList>
    </citation>
    <scope>NUCLEOTIDE SEQUENCE [LARGE SCALE GENOMIC DNA]</scope>
    <source>
        <strain evidence="8 9">Koide BX008</strain>
    </source>
</reference>
<dbReference type="PANTHER" id="PTHR44029">
    <property type="entry name" value="DNAJ HOMOLOG SUBFAMILY C MEMBER 21"/>
    <property type="match status" value="1"/>
</dbReference>
<accession>A0A0C2SVM5</accession>
<dbReference type="InterPro" id="IPR051964">
    <property type="entry name" value="Chaperone_stress_response"/>
</dbReference>
<dbReference type="SUPFAM" id="SSF46565">
    <property type="entry name" value="Chaperone J-domain"/>
    <property type="match status" value="1"/>
</dbReference>
<feature type="compositionally biased region" description="Polar residues" evidence="5">
    <location>
        <begin position="480"/>
        <end position="491"/>
    </location>
</feature>
<feature type="compositionally biased region" description="Polar residues" evidence="5">
    <location>
        <begin position="266"/>
        <end position="276"/>
    </location>
</feature>
<feature type="compositionally biased region" description="Polar residues" evidence="5">
    <location>
        <begin position="7"/>
        <end position="18"/>
    </location>
</feature>
<feature type="compositionally biased region" description="Basic and acidic residues" evidence="5">
    <location>
        <begin position="392"/>
        <end position="402"/>
    </location>
</feature>
<feature type="domain" description="C2H2-type" evidence="7">
    <location>
        <begin position="475"/>
        <end position="504"/>
    </location>
</feature>
<protein>
    <recommendedName>
        <fullName evidence="10">DnaJ-domain-containing protein</fullName>
    </recommendedName>
</protein>
<dbReference type="Pfam" id="PF00226">
    <property type="entry name" value="DnaJ"/>
    <property type="match status" value="1"/>
</dbReference>
<evidence type="ECO:0000256" key="5">
    <source>
        <dbReference type="SAM" id="MobiDB-lite"/>
    </source>
</evidence>
<dbReference type="InterPro" id="IPR013087">
    <property type="entry name" value="Znf_C2H2_type"/>
</dbReference>
<evidence type="ECO:0000259" key="7">
    <source>
        <dbReference type="PROSITE" id="PS50157"/>
    </source>
</evidence>
<dbReference type="InterPro" id="IPR001623">
    <property type="entry name" value="DnaJ_domain"/>
</dbReference>
<dbReference type="InterPro" id="IPR003604">
    <property type="entry name" value="Matrin/U1-like-C_Znf_C2H2"/>
</dbReference>
<dbReference type="Gene3D" id="3.30.160.60">
    <property type="entry name" value="Classic Zinc Finger"/>
    <property type="match status" value="1"/>
</dbReference>
<keyword evidence="1" id="KW-0479">Metal-binding</keyword>
<evidence type="ECO:0000256" key="3">
    <source>
        <dbReference type="ARBA" id="ARBA00022833"/>
    </source>
</evidence>
<keyword evidence="3" id="KW-0862">Zinc</keyword>
<dbReference type="InterPro" id="IPR018253">
    <property type="entry name" value="DnaJ_domain_CS"/>
</dbReference>
<organism evidence="8 9">
    <name type="scientific">Amanita muscaria (strain Koide BX008)</name>
    <dbReference type="NCBI Taxonomy" id="946122"/>
    <lineage>
        <taxon>Eukaryota</taxon>
        <taxon>Fungi</taxon>
        <taxon>Dikarya</taxon>
        <taxon>Basidiomycota</taxon>
        <taxon>Agaricomycotina</taxon>
        <taxon>Agaricomycetes</taxon>
        <taxon>Agaricomycetidae</taxon>
        <taxon>Agaricales</taxon>
        <taxon>Pluteineae</taxon>
        <taxon>Amanitaceae</taxon>
        <taxon>Amanita</taxon>
    </lineage>
</organism>
<dbReference type="OrthoDB" id="5894at2759"/>
<dbReference type="STRING" id="946122.A0A0C2SVM5"/>
<dbReference type="HOGENOM" id="CLU_009539_2_0_1"/>
<feature type="region of interest" description="Disordered" evidence="5">
    <location>
        <begin position="366"/>
        <end position="517"/>
    </location>
</feature>
<sequence>MGAGESTGRSSPQTTSQPDVPDYYQLLGVEETAAAEDIKRAFRRLALVHHPDKNQDDVQEATKRFAAIQQAYEVLSDDQERAWYDSHRATLVPEPDADDVLNDVRRGGPLPRTRGRGLTARHLARFFDATLWLSFDEDEYAPLQGFFSIYHNLFSRLASEESYYSTDVDFPSFGTADSPWSASSKQIDDVSAKSFYAIWTNFSTNKDFSWYDRWNVGDAPDRRTRRLMEKDNNKAREDARKEYNDTVRSLAKFLRKRDPRYKSYLDQQTKTNQSSAKPIKQAPIRRKERGAYVEQDWQRIEHNALDTEVDWSEIQGENPEEWECIACDKIFRSEAAWLNHERSRKHLKNVETLKQDMQKEHELLGLQNSDSEHEVDGFPTAVDSDTQSSTAHEQHQEDHDETTQEGEVVGAIDESEGSDATPTEPHSSEAPEVDTDTDPSFSSVREDNTQHISKREKRRARQAQRNTETTQQQKHRCNVCGSSFPSRTQLFSHIRDLGHASTTDAGTRGKQRKKDGK</sequence>
<dbReference type="SMART" id="SM00355">
    <property type="entry name" value="ZnF_C2H2"/>
    <property type="match status" value="2"/>
</dbReference>
<dbReference type="GO" id="GO:0003676">
    <property type="term" value="F:nucleic acid binding"/>
    <property type="evidence" value="ECO:0007669"/>
    <property type="project" value="InterPro"/>
</dbReference>
<dbReference type="SMART" id="SM00271">
    <property type="entry name" value="DnaJ"/>
    <property type="match status" value="1"/>
</dbReference>
<gene>
    <name evidence="8" type="ORF">M378DRAFT_9270</name>
</gene>
<dbReference type="PANTHER" id="PTHR44029:SF1">
    <property type="entry name" value="DNAJ HOMOLOG SUBFAMILY C MEMBER 21"/>
    <property type="match status" value="1"/>
</dbReference>
<dbReference type="SUPFAM" id="SSF57667">
    <property type="entry name" value="beta-beta-alpha zinc fingers"/>
    <property type="match status" value="1"/>
</dbReference>
<dbReference type="PROSITE" id="PS00636">
    <property type="entry name" value="DNAJ_1"/>
    <property type="match status" value="1"/>
</dbReference>
<dbReference type="InParanoid" id="A0A0C2SVM5"/>
<dbReference type="InterPro" id="IPR036869">
    <property type="entry name" value="J_dom_sf"/>
</dbReference>
<evidence type="ECO:0000259" key="6">
    <source>
        <dbReference type="PROSITE" id="PS50076"/>
    </source>
</evidence>
<dbReference type="InterPro" id="IPR022755">
    <property type="entry name" value="Znf_C2H2_jaz"/>
</dbReference>
<dbReference type="Gene3D" id="1.10.287.110">
    <property type="entry name" value="DnaJ domain"/>
    <property type="match status" value="1"/>
</dbReference>
<keyword evidence="9" id="KW-1185">Reference proteome</keyword>
<feature type="compositionally biased region" description="Basic residues" evidence="5">
    <location>
        <begin position="452"/>
        <end position="462"/>
    </location>
</feature>
<keyword evidence="2 4" id="KW-0863">Zinc-finger</keyword>
<proteinExistence type="predicted"/>
<feature type="region of interest" description="Disordered" evidence="5">
    <location>
        <begin position="266"/>
        <end position="288"/>
    </location>
</feature>
<evidence type="ECO:0000256" key="2">
    <source>
        <dbReference type="ARBA" id="ARBA00022771"/>
    </source>
</evidence>
<dbReference type="Pfam" id="PF21884">
    <property type="entry name" value="ZUO1-like_ZHD"/>
    <property type="match status" value="1"/>
</dbReference>
<dbReference type="Pfam" id="PF12874">
    <property type="entry name" value="zf-met"/>
    <property type="match status" value="1"/>
</dbReference>
<dbReference type="SMART" id="SM00451">
    <property type="entry name" value="ZnF_U1"/>
    <property type="match status" value="1"/>
</dbReference>
<dbReference type="PROSITE" id="PS50076">
    <property type="entry name" value="DNAJ_2"/>
    <property type="match status" value="1"/>
</dbReference>
<dbReference type="PROSITE" id="PS00028">
    <property type="entry name" value="ZINC_FINGER_C2H2_1"/>
    <property type="match status" value="2"/>
</dbReference>
<dbReference type="Pfam" id="PF12171">
    <property type="entry name" value="zf-C2H2_jaz"/>
    <property type="match status" value="1"/>
</dbReference>
<dbReference type="GO" id="GO:0008270">
    <property type="term" value="F:zinc ion binding"/>
    <property type="evidence" value="ECO:0007669"/>
    <property type="project" value="UniProtKB-KW"/>
</dbReference>
<evidence type="ECO:0000256" key="1">
    <source>
        <dbReference type="ARBA" id="ARBA00022723"/>
    </source>
</evidence>
<dbReference type="PROSITE" id="PS50157">
    <property type="entry name" value="ZINC_FINGER_C2H2_2"/>
    <property type="match status" value="1"/>
</dbReference>
<feature type="region of interest" description="Disordered" evidence="5">
    <location>
        <begin position="1"/>
        <end position="22"/>
    </location>
</feature>
<dbReference type="InterPro" id="IPR036236">
    <property type="entry name" value="Znf_C2H2_sf"/>
</dbReference>
<dbReference type="GO" id="GO:0005737">
    <property type="term" value="C:cytoplasm"/>
    <property type="evidence" value="ECO:0007669"/>
    <property type="project" value="TreeGrafter"/>
</dbReference>
<name>A0A0C2SVM5_AMAMK</name>
<dbReference type="CDD" id="cd06257">
    <property type="entry name" value="DnaJ"/>
    <property type="match status" value="1"/>
</dbReference>